<proteinExistence type="predicted"/>
<name>A0A1M6GY31_9RHOB</name>
<feature type="transmembrane region" description="Helical" evidence="1">
    <location>
        <begin position="6"/>
        <end position="26"/>
    </location>
</feature>
<dbReference type="STRING" id="1470563.SAMN05444000_105161"/>
<feature type="transmembrane region" description="Helical" evidence="1">
    <location>
        <begin position="47"/>
        <end position="80"/>
    </location>
</feature>
<evidence type="ECO:0000313" key="3">
    <source>
        <dbReference type="Proteomes" id="UP000183982"/>
    </source>
</evidence>
<reference evidence="3" key="1">
    <citation type="submission" date="2016-11" db="EMBL/GenBank/DDBJ databases">
        <authorList>
            <person name="Varghese N."/>
            <person name="Submissions S."/>
        </authorList>
    </citation>
    <scope>NUCLEOTIDE SEQUENCE [LARGE SCALE GENOMIC DNA]</scope>
    <source>
        <strain evidence="3">DSM 100564</strain>
    </source>
</reference>
<dbReference type="Proteomes" id="UP000183982">
    <property type="component" value="Unassembled WGS sequence"/>
</dbReference>
<dbReference type="RefSeq" id="WP_139280658.1">
    <property type="nucleotide sequence ID" value="NZ_FQZQ01000005.1"/>
</dbReference>
<organism evidence="2 3">
    <name type="scientific">Shimia gijangensis</name>
    <dbReference type="NCBI Taxonomy" id="1470563"/>
    <lineage>
        <taxon>Bacteria</taxon>
        <taxon>Pseudomonadati</taxon>
        <taxon>Pseudomonadota</taxon>
        <taxon>Alphaproteobacteria</taxon>
        <taxon>Rhodobacterales</taxon>
        <taxon>Roseobacteraceae</taxon>
    </lineage>
</organism>
<dbReference type="AlphaFoldDB" id="A0A1M6GY31"/>
<accession>A0A1M6GY31</accession>
<dbReference type="EMBL" id="FQZQ01000005">
    <property type="protein sequence ID" value="SHJ14863.1"/>
    <property type="molecule type" value="Genomic_DNA"/>
</dbReference>
<dbReference type="OrthoDB" id="9847430at2"/>
<keyword evidence="1" id="KW-0472">Membrane</keyword>
<sequence>MNSLAERFSVYFVLGVFGLTAYVLWARADNELHFFVLKVYETMTENWFLIFTAVGAFLLYYINTFIVFVFTSVGYIFYLAWPNIEQDQLLGRISNHLGEVTVESVALSDDAFRVYAMLVMIAFWDVFNMAFARVKEGRIQ</sequence>
<evidence type="ECO:0000256" key="1">
    <source>
        <dbReference type="SAM" id="Phobius"/>
    </source>
</evidence>
<keyword evidence="1" id="KW-0812">Transmembrane</keyword>
<keyword evidence="1" id="KW-1133">Transmembrane helix</keyword>
<evidence type="ECO:0000313" key="2">
    <source>
        <dbReference type="EMBL" id="SHJ14863.1"/>
    </source>
</evidence>
<keyword evidence="3" id="KW-1185">Reference proteome</keyword>
<protein>
    <submittedName>
        <fullName evidence="2">Uncharacterized protein</fullName>
    </submittedName>
</protein>
<feature type="transmembrane region" description="Helical" evidence="1">
    <location>
        <begin position="112"/>
        <end position="131"/>
    </location>
</feature>
<gene>
    <name evidence="2" type="ORF">SAMN05444000_105161</name>
</gene>